<dbReference type="Pfam" id="PF13439">
    <property type="entry name" value="Glyco_transf_4"/>
    <property type="match status" value="1"/>
</dbReference>
<dbReference type="PANTHER" id="PTHR45947:SF13">
    <property type="entry name" value="TRANSFERASE"/>
    <property type="match status" value="1"/>
</dbReference>
<dbReference type="Proteomes" id="UP000295096">
    <property type="component" value="Unassembled WGS sequence"/>
</dbReference>
<evidence type="ECO:0000259" key="2">
    <source>
        <dbReference type="Pfam" id="PF13439"/>
    </source>
</evidence>
<evidence type="ECO:0000313" key="4">
    <source>
        <dbReference type="Proteomes" id="UP000295096"/>
    </source>
</evidence>
<proteinExistence type="predicted"/>
<accession>A0A4R5QAC6</accession>
<dbReference type="InterPro" id="IPR050194">
    <property type="entry name" value="Glycosyltransferase_grp1"/>
</dbReference>
<protein>
    <submittedName>
        <fullName evidence="3">Glycosyltransferase</fullName>
    </submittedName>
</protein>
<dbReference type="OrthoDB" id="9807414at2"/>
<dbReference type="GO" id="GO:0016757">
    <property type="term" value="F:glycosyltransferase activity"/>
    <property type="evidence" value="ECO:0007669"/>
    <property type="project" value="TreeGrafter"/>
</dbReference>
<dbReference type="InterPro" id="IPR028098">
    <property type="entry name" value="Glyco_trans_4-like_N"/>
</dbReference>
<feature type="compositionally biased region" description="Polar residues" evidence="1">
    <location>
        <begin position="433"/>
        <end position="445"/>
    </location>
</feature>
<evidence type="ECO:0000313" key="3">
    <source>
        <dbReference type="EMBL" id="TDH60004.1"/>
    </source>
</evidence>
<name>A0A4R5QAC6_9PROT</name>
<sequence length="458" mass="50473">MNIQNQTSGSAPPKIAVISHAHPSISKGGAEIAAATLFRGLQELKVPAVFIAAVPWAKRGHLKLGAGEHAVFYDPERYEHFYHLASADVPIQLSRVIEQTGAQVLNFHHFLNLGLNSVRAASALPGRCTVMTLHELLSICHHHGQMLKRPGLSLCNAASASSCATCFPEFEWRRFELRYDLFRDVYAGIDTFVSPSVFLSDRTVAWGVPRERMHVVENGLANATPEQCTPSAERRKFVFGYFGQINPFKGVEVILRAAERLGSMVEAEKFEIRLHGNLIGQTDIFREKLERLSNTLPFLKFLGPYENEQVSELMGRCDYVVVPSIWWENSPVVIQEAYAVGRPVICTGIGGMAEKVRDGVSGLHFERGDAESLLQAMLRAADVTTHARLQAGLPRPISAADMAREYLKVFDRIDVLSPGLEAEAVGLNVPKPITQTGAPKQQNVPGEQAAKIRKKAGY</sequence>
<dbReference type="Pfam" id="PF13692">
    <property type="entry name" value="Glyco_trans_1_4"/>
    <property type="match status" value="1"/>
</dbReference>
<dbReference type="Gene3D" id="3.40.50.2000">
    <property type="entry name" value="Glycogen Phosphorylase B"/>
    <property type="match status" value="2"/>
</dbReference>
<dbReference type="SUPFAM" id="SSF53756">
    <property type="entry name" value="UDP-Glycosyltransferase/glycogen phosphorylase"/>
    <property type="match status" value="1"/>
</dbReference>
<reference evidence="3 4" key="1">
    <citation type="journal article" date="2016" name="J. Microbiol.">
        <title>Dankookia rubra gen. nov., sp. nov., an alphaproteobacterium isolated from sediment of a shallow stream.</title>
        <authorList>
            <person name="Kim W.H."/>
            <person name="Kim D.H."/>
            <person name="Kang K."/>
            <person name="Ahn T.Y."/>
        </authorList>
    </citation>
    <scope>NUCLEOTIDE SEQUENCE [LARGE SCALE GENOMIC DNA]</scope>
    <source>
        <strain evidence="3 4">JCM30602</strain>
    </source>
</reference>
<evidence type="ECO:0000256" key="1">
    <source>
        <dbReference type="SAM" id="MobiDB-lite"/>
    </source>
</evidence>
<comment type="caution">
    <text evidence="3">The sequence shown here is derived from an EMBL/GenBank/DDBJ whole genome shotgun (WGS) entry which is preliminary data.</text>
</comment>
<feature type="region of interest" description="Disordered" evidence="1">
    <location>
        <begin position="433"/>
        <end position="458"/>
    </location>
</feature>
<gene>
    <name evidence="3" type="ORF">E2C06_24325</name>
</gene>
<organism evidence="3 4">
    <name type="scientific">Dankookia rubra</name>
    <dbReference type="NCBI Taxonomy" id="1442381"/>
    <lineage>
        <taxon>Bacteria</taxon>
        <taxon>Pseudomonadati</taxon>
        <taxon>Pseudomonadota</taxon>
        <taxon>Alphaproteobacteria</taxon>
        <taxon>Acetobacterales</taxon>
        <taxon>Roseomonadaceae</taxon>
        <taxon>Dankookia</taxon>
    </lineage>
</organism>
<dbReference type="PANTHER" id="PTHR45947">
    <property type="entry name" value="SULFOQUINOVOSYL TRANSFERASE SQD2"/>
    <property type="match status" value="1"/>
</dbReference>
<dbReference type="RefSeq" id="WP_133291184.1">
    <property type="nucleotide sequence ID" value="NZ_SMSJ01000047.1"/>
</dbReference>
<keyword evidence="4" id="KW-1185">Reference proteome</keyword>
<dbReference type="CDD" id="cd03823">
    <property type="entry name" value="GT4_ExpE7-like"/>
    <property type="match status" value="1"/>
</dbReference>
<keyword evidence="3" id="KW-0808">Transferase</keyword>
<dbReference type="EMBL" id="SMSJ01000047">
    <property type="protein sequence ID" value="TDH60004.1"/>
    <property type="molecule type" value="Genomic_DNA"/>
</dbReference>
<feature type="domain" description="Glycosyltransferase subfamily 4-like N-terminal" evidence="2">
    <location>
        <begin position="28"/>
        <end position="219"/>
    </location>
</feature>
<dbReference type="AlphaFoldDB" id="A0A4R5QAC6"/>